<dbReference type="GO" id="GO:0016614">
    <property type="term" value="F:oxidoreductase activity, acting on CH-OH group of donors"/>
    <property type="evidence" value="ECO:0007669"/>
    <property type="project" value="UniProtKB-ARBA"/>
</dbReference>
<dbReference type="PROSITE" id="PS51349">
    <property type="entry name" value="FMN_HYDROXY_ACID_DH_2"/>
    <property type="match status" value="1"/>
</dbReference>
<dbReference type="PROSITE" id="PS00557">
    <property type="entry name" value="FMN_HYDROXY_ACID_DH_1"/>
    <property type="match status" value="1"/>
</dbReference>
<dbReference type="InterPro" id="IPR037396">
    <property type="entry name" value="FMN_HAD"/>
</dbReference>
<dbReference type="PANTHER" id="PTHR10578:SF107">
    <property type="entry name" value="2-HYDROXYACID OXIDASE 1"/>
    <property type="match status" value="1"/>
</dbReference>
<dbReference type="Proteomes" id="UP000190460">
    <property type="component" value="Unassembled WGS sequence"/>
</dbReference>
<keyword evidence="10" id="KW-1185">Reference proteome</keyword>
<dbReference type="EMBL" id="FUYB01000005">
    <property type="protein sequence ID" value="SKA75843.1"/>
    <property type="molecule type" value="Genomic_DNA"/>
</dbReference>
<evidence type="ECO:0000313" key="10">
    <source>
        <dbReference type="Proteomes" id="UP000190460"/>
    </source>
</evidence>
<feature type="binding site" evidence="7">
    <location>
        <position position="158"/>
    </location>
    <ligand>
        <name>FMN</name>
        <dbReference type="ChEBI" id="CHEBI:58210"/>
    </ligand>
</feature>
<accession>A0A1T4WEW7</accession>
<feature type="binding site" evidence="7">
    <location>
        <position position="130"/>
    </location>
    <ligand>
        <name>FMN</name>
        <dbReference type="ChEBI" id="CHEBI:58210"/>
    </ligand>
</feature>
<gene>
    <name evidence="9" type="ORF">SAMN02745130_01585</name>
</gene>
<feature type="binding site" evidence="7">
    <location>
        <begin position="80"/>
        <end position="82"/>
    </location>
    <ligand>
        <name>FMN</name>
        <dbReference type="ChEBI" id="CHEBI:58210"/>
    </ligand>
</feature>
<feature type="binding site" evidence="7">
    <location>
        <position position="167"/>
    </location>
    <ligand>
        <name>glyoxylate</name>
        <dbReference type="ChEBI" id="CHEBI:36655"/>
    </ligand>
</feature>
<protein>
    <submittedName>
        <fullName evidence="9">L-lactate dehydrogenase (Cytochrome)</fullName>
    </submittedName>
</protein>
<dbReference type="InterPro" id="IPR000262">
    <property type="entry name" value="FMN-dep_DH"/>
</dbReference>
<evidence type="ECO:0000313" key="9">
    <source>
        <dbReference type="EMBL" id="SKA75843.1"/>
    </source>
</evidence>
<dbReference type="InterPro" id="IPR008259">
    <property type="entry name" value="FMN_hydac_DH_AS"/>
</dbReference>
<name>A0A1T4WEW7_9GAMM</name>
<evidence type="ECO:0000256" key="5">
    <source>
        <dbReference type="ARBA" id="ARBA00024042"/>
    </source>
</evidence>
<organism evidence="9 10">
    <name type="scientific">Thiothrix eikelboomii</name>
    <dbReference type="NCBI Taxonomy" id="92487"/>
    <lineage>
        <taxon>Bacteria</taxon>
        <taxon>Pseudomonadati</taxon>
        <taxon>Pseudomonadota</taxon>
        <taxon>Gammaproteobacteria</taxon>
        <taxon>Thiotrichales</taxon>
        <taxon>Thiotrichaceae</taxon>
        <taxon>Thiothrix</taxon>
    </lineage>
</organism>
<evidence type="ECO:0000259" key="8">
    <source>
        <dbReference type="PROSITE" id="PS51349"/>
    </source>
</evidence>
<feature type="binding site" evidence="7">
    <location>
        <position position="279"/>
    </location>
    <ligand>
        <name>glyoxylate</name>
        <dbReference type="ChEBI" id="CHEBI:36655"/>
    </ligand>
</feature>
<feature type="binding site" evidence="7">
    <location>
        <begin position="333"/>
        <end position="334"/>
    </location>
    <ligand>
        <name>FMN</name>
        <dbReference type="ChEBI" id="CHEBI:58210"/>
    </ligand>
</feature>
<evidence type="ECO:0000256" key="6">
    <source>
        <dbReference type="PIRSR" id="PIRSR000138-1"/>
    </source>
</evidence>
<feature type="binding site" evidence="7">
    <location>
        <begin position="310"/>
        <end position="314"/>
    </location>
    <ligand>
        <name>FMN</name>
        <dbReference type="ChEBI" id="CHEBI:58210"/>
    </ligand>
</feature>
<feature type="active site" description="Proton acceptor" evidence="6">
    <location>
        <position position="279"/>
    </location>
</feature>
<evidence type="ECO:0000256" key="1">
    <source>
        <dbReference type="ARBA" id="ARBA00001917"/>
    </source>
</evidence>
<feature type="binding site" evidence="7">
    <location>
        <position position="132"/>
    </location>
    <ligand>
        <name>glyoxylate</name>
        <dbReference type="ChEBI" id="CHEBI:36655"/>
    </ligand>
</feature>
<reference evidence="9 10" key="1">
    <citation type="submission" date="2017-02" db="EMBL/GenBank/DDBJ databases">
        <authorList>
            <person name="Peterson S.W."/>
        </authorList>
    </citation>
    <scope>NUCLEOTIDE SEQUENCE [LARGE SCALE GENOMIC DNA]</scope>
    <source>
        <strain evidence="9 10">ATCC 49788</strain>
    </source>
</reference>
<feature type="binding site" evidence="7">
    <location>
        <position position="282"/>
    </location>
    <ligand>
        <name>glyoxylate</name>
        <dbReference type="ChEBI" id="CHEBI:36655"/>
    </ligand>
</feature>
<dbReference type="FunFam" id="3.20.20.70:FF:000029">
    <property type="entry name" value="L-lactate dehydrogenase"/>
    <property type="match status" value="1"/>
</dbReference>
<feature type="domain" description="FMN hydroxy acid dehydrogenase" evidence="8">
    <location>
        <begin position="1"/>
        <end position="383"/>
    </location>
</feature>
<evidence type="ECO:0000256" key="7">
    <source>
        <dbReference type="PIRSR" id="PIRSR000138-2"/>
    </source>
</evidence>
<dbReference type="RefSeq" id="WP_078922049.1">
    <property type="nucleotide sequence ID" value="NZ_FUYB01000005.1"/>
</dbReference>
<comment type="cofactor">
    <cofactor evidence="1">
        <name>FMN</name>
        <dbReference type="ChEBI" id="CHEBI:58210"/>
    </cofactor>
</comment>
<evidence type="ECO:0000256" key="4">
    <source>
        <dbReference type="ARBA" id="ARBA00023002"/>
    </source>
</evidence>
<dbReference type="GO" id="GO:0010181">
    <property type="term" value="F:FMN binding"/>
    <property type="evidence" value="ECO:0007669"/>
    <property type="project" value="InterPro"/>
</dbReference>
<dbReference type="OrthoDB" id="9770452at2"/>
<dbReference type="AlphaFoldDB" id="A0A1T4WEW7"/>
<proteinExistence type="inferred from homology"/>
<dbReference type="SUPFAM" id="SSF51395">
    <property type="entry name" value="FMN-linked oxidoreductases"/>
    <property type="match status" value="1"/>
</dbReference>
<dbReference type="PIRSF" id="PIRSF000138">
    <property type="entry name" value="Al-hdrx_acd_dh"/>
    <property type="match status" value="1"/>
</dbReference>
<dbReference type="Pfam" id="PF01070">
    <property type="entry name" value="FMN_dh"/>
    <property type="match status" value="1"/>
</dbReference>
<keyword evidence="3 7" id="KW-0288">FMN</keyword>
<keyword evidence="4" id="KW-0560">Oxidoreductase</keyword>
<dbReference type="CDD" id="cd02809">
    <property type="entry name" value="alpha_hydroxyacid_oxid_FMN"/>
    <property type="match status" value="1"/>
</dbReference>
<evidence type="ECO:0000256" key="2">
    <source>
        <dbReference type="ARBA" id="ARBA00022630"/>
    </source>
</evidence>
<dbReference type="STRING" id="92487.SAMN02745130_01585"/>
<feature type="binding site" evidence="7">
    <location>
        <position position="255"/>
    </location>
    <ligand>
        <name>FMN</name>
        <dbReference type="ChEBI" id="CHEBI:58210"/>
    </ligand>
</feature>
<feature type="binding site" evidence="7">
    <location>
        <position position="109"/>
    </location>
    <ligand>
        <name>FMN</name>
        <dbReference type="ChEBI" id="CHEBI:58210"/>
    </ligand>
</feature>
<keyword evidence="2 7" id="KW-0285">Flavoprotein</keyword>
<feature type="binding site" evidence="7">
    <location>
        <position position="277"/>
    </location>
    <ligand>
        <name>FMN</name>
        <dbReference type="ChEBI" id="CHEBI:58210"/>
    </ligand>
</feature>
<dbReference type="Gene3D" id="3.20.20.70">
    <property type="entry name" value="Aldolase class I"/>
    <property type="match status" value="1"/>
</dbReference>
<sequence length="383" mass="42429">MSMQDCYNFQDFRRLAKRRLPAPLFHYIDGAADDEWTAKRNTEAFNSVALIPNALADLSHLDLSTTLFGRKLAMPLFCAPTGMTRLFHPEGEYAVARAAAQAGTLYSLSTLSTVSIENIGKVSDQPKMFQIYIHKDRGLTHELVERCQLAQFDALCLTVDTLVAGNRERDRRTGLVMPPHLTLQSMLSFALHPRWAYHYLRSEKFQLANVADRISTGTDSLVSVMNYVNSQFDRTVVWKDAEAIIAQWNQPFAIKGIMSVEDAKRAADIGASAIMISNHGGRQLDGCAAPFDMLPRIADAVGDRLEIILDGGIRRGSHVLKALAAGAKACSIGRSYLFPLAAGGQIGVERALTLFRDEIERDMILMGCASLRDLSSEQFMRVQ</sequence>
<dbReference type="PANTHER" id="PTHR10578">
    <property type="entry name" value="S -2-HYDROXY-ACID OXIDASE-RELATED"/>
    <property type="match status" value="1"/>
</dbReference>
<dbReference type="InterPro" id="IPR012133">
    <property type="entry name" value="Alpha-hydoxy_acid_DH_FMN"/>
</dbReference>
<dbReference type="InterPro" id="IPR013785">
    <property type="entry name" value="Aldolase_TIM"/>
</dbReference>
<comment type="similarity">
    <text evidence="5">Belongs to the FMN-dependent alpha-hydroxy acid dehydrogenase family.</text>
</comment>
<evidence type="ECO:0000256" key="3">
    <source>
        <dbReference type="ARBA" id="ARBA00022643"/>
    </source>
</evidence>
<feature type="binding site" evidence="7">
    <location>
        <position position="27"/>
    </location>
    <ligand>
        <name>glyoxylate</name>
        <dbReference type="ChEBI" id="CHEBI:36655"/>
    </ligand>
</feature>